<dbReference type="AlphaFoldDB" id="D1CHV7"/>
<dbReference type="RefSeq" id="WP_012876359.1">
    <property type="nucleotide sequence ID" value="NC_013526.1"/>
</dbReference>
<dbReference type="STRING" id="525904.Tter_2433"/>
<protein>
    <recommendedName>
        <fullName evidence="1">Acetyl xylan esterase domain-containing protein</fullName>
    </recommendedName>
</protein>
<sequence>MFTLEAYVRGLEGDTPRRYGFSAGSTREVVDWQYAFRHALRRALGLEAIRQRVPTAPPSAQRLSMEQLEDHVREDWLLETEPGVSLPFYLLRPLGTDGPLPVVITPHGHEPGGRQAAVGIAQSEEIQRAVDELEQDVARQVVRRGYLAIAPGMRGLWDMRLPDDLRQGTFSSCARLQYRALLFGRTLLGERVWDMIRLIDWAISRQDVDARRIAITGNSGGGTVSLFTAAVDERVGVCVPSCYFCTFIDSIGLIEHCACNYVPGLLGLGEMADVAGLVAPRPFMAVCGEADPIFPIEASRRAFGQLREIYELLGAGDLCRLSAQPGGHRYYGRDVWPFLREVWGV</sequence>
<gene>
    <name evidence="2" type="ordered locus">Tter_2433</name>
</gene>
<proteinExistence type="predicted"/>
<dbReference type="PANTHER" id="PTHR22946:SF8">
    <property type="entry name" value="ACETYL XYLAN ESTERASE DOMAIN-CONTAINING PROTEIN"/>
    <property type="match status" value="1"/>
</dbReference>
<evidence type="ECO:0000259" key="1">
    <source>
        <dbReference type="Pfam" id="PF05448"/>
    </source>
</evidence>
<feature type="domain" description="Acetyl xylan esterase" evidence="1">
    <location>
        <begin position="192"/>
        <end position="247"/>
    </location>
</feature>
<accession>D1CHV7</accession>
<dbReference type="eggNOG" id="COG1506">
    <property type="taxonomic scope" value="Bacteria"/>
</dbReference>
<dbReference type="InterPro" id="IPR050261">
    <property type="entry name" value="FrsA_esterase"/>
</dbReference>
<dbReference type="OrthoDB" id="3668964at2"/>
<dbReference type="HOGENOM" id="CLU_056134_1_0_0"/>
<dbReference type="Pfam" id="PF05448">
    <property type="entry name" value="AXE1"/>
    <property type="match status" value="1"/>
</dbReference>
<dbReference type="KEGG" id="ttr:Tter_2433"/>
<keyword evidence="3" id="KW-1185">Reference proteome</keyword>
<evidence type="ECO:0000313" key="3">
    <source>
        <dbReference type="Proteomes" id="UP000000323"/>
    </source>
</evidence>
<dbReference type="InterPro" id="IPR029058">
    <property type="entry name" value="AB_hydrolase_fold"/>
</dbReference>
<dbReference type="InterPro" id="IPR008391">
    <property type="entry name" value="AXE1_dom"/>
</dbReference>
<dbReference type="SUPFAM" id="SSF53474">
    <property type="entry name" value="alpha/beta-Hydrolases"/>
    <property type="match status" value="1"/>
</dbReference>
<dbReference type="Gene3D" id="3.40.50.1820">
    <property type="entry name" value="alpha/beta hydrolase"/>
    <property type="match status" value="1"/>
</dbReference>
<dbReference type="PANTHER" id="PTHR22946">
    <property type="entry name" value="DIENELACTONE HYDROLASE DOMAIN-CONTAINING PROTEIN-RELATED"/>
    <property type="match status" value="1"/>
</dbReference>
<dbReference type="EMBL" id="CP001826">
    <property type="protein sequence ID" value="ACZ43328.1"/>
    <property type="molecule type" value="Genomic_DNA"/>
</dbReference>
<evidence type="ECO:0000313" key="2">
    <source>
        <dbReference type="EMBL" id="ACZ43328.1"/>
    </source>
</evidence>
<dbReference type="ESTHER" id="thet1-d1chv7">
    <property type="family name" value="Abhydrolase_7"/>
</dbReference>
<dbReference type="Proteomes" id="UP000000323">
    <property type="component" value="Chromosome 2"/>
</dbReference>
<name>D1CHV7_THET1</name>
<organism evidence="2 3">
    <name type="scientific">Thermobaculum terrenum (strain ATCC BAA-798 / CCMEE 7001 / YNP1)</name>
    <dbReference type="NCBI Taxonomy" id="525904"/>
    <lineage>
        <taxon>Bacteria</taxon>
        <taxon>Bacillati</taxon>
        <taxon>Chloroflexota</taxon>
        <taxon>Chloroflexia</taxon>
        <taxon>Candidatus Thermobaculales</taxon>
        <taxon>Candidatus Thermobaculaceae</taxon>
        <taxon>Thermobaculum</taxon>
    </lineage>
</organism>
<reference evidence="3" key="1">
    <citation type="journal article" date="2010" name="Stand. Genomic Sci.">
        <title>Complete genome sequence of 'Thermobaculum terrenum' type strain (YNP1).</title>
        <authorList>
            <person name="Kiss H."/>
            <person name="Cleland D."/>
            <person name="Lapidus A."/>
            <person name="Lucas S."/>
            <person name="Glavina Del Rio T."/>
            <person name="Nolan M."/>
            <person name="Tice H."/>
            <person name="Han C."/>
            <person name="Goodwin L."/>
            <person name="Pitluck S."/>
            <person name="Liolios K."/>
            <person name="Ivanova N."/>
            <person name="Mavromatis K."/>
            <person name="Ovchinnikova G."/>
            <person name="Pati A."/>
            <person name="Chen A."/>
            <person name="Palaniappan K."/>
            <person name="Land M."/>
            <person name="Hauser L."/>
            <person name="Chang Y."/>
            <person name="Jeffries C."/>
            <person name="Lu M."/>
            <person name="Brettin T."/>
            <person name="Detter J."/>
            <person name="Goker M."/>
            <person name="Tindall B."/>
            <person name="Beck B."/>
            <person name="McDermott T."/>
            <person name="Woyke T."/>
            <person name="Bristow J."/>
            <person name="Eisen J."/>
            <person name="Markowitz V."/>
            <person name="Hugenholtz P."/>
            <person name="Kyrpides N."/>
            <person name="Klenk H."/>
            <person name="Cheng J."/>
        </authorList>
    </citation>
    <scope>NUCLEOTIDE SEQUENCE [LARGE SCALE GENOMIC DNA]</scope>
    <source>
        <strain evidence="3">ATCC BAA-798 / YNP1</strain>
    </source>
</reference>